<organism evidence="1 2">
    <name type="scientific">Auriscalpium vulgare</name>
    <dbReference type="NCBI Taxonomy" id="40419"/>
    <lineage>
        <taxon>Eukaryota</taxon>
        <taxon>Fungi</taxon>
        <taxon>Dikarya</taxon>
        <taxon>Basidiomycota</taxon>
        <taxon>Agaricomycotina</taxon>
        <taxon>Agaricomycetes</taxon>
        <taxon>Russulales</taxon>
        <taxon>Auriscalpiaceae</taxon>
        <taxon>Auriscalpium</taxon>
    </lineage>
</organism>
<comment type="caution">
    <text evidence="1">The sequence shown here is derived from an EMBL/GenBank/DDBJ whole genome shotgun (WGS) entry which is preliminary data.</text>
</comment>
<name>A0ACB8S646_9AGAM</name>
<protein>
    <submittedName>
        <fullName evidence="1">Uncharacterized protein</fullName>
    </submittedName>
</protein>
<gene>
    <name evidence="1" type="ORF">FA95DRAFT_1554015</name>
</gene>
<accession>A0ACB8S646</accession>
<dbReference type="Proteomes" id="UP000814033">
    <property type="component" value="Unassembled WGS sequence"/>
</dbReference>
<sequence length="54" mass="5767">MERQPRRIPRALPPHGALQGAGAECVGPSRPSRHPITPTRGTVDLVAWQSSGRG</sequence>
<evidence type="ECO:0000313" key="2">
    <source>
        <dbReference type="Proteomes" id="UP000814033"/>
    </source>
</evidence>
<reference evidence="1" key="2">
    <citation type="journal article" date="2022" name="New Phytol.">
        <title>Evolutionary transition to the ectomycorrhizal habit in the genomes of a hyperdiverse lineage of mushroom-forming fungi.</title>
        <authorList>
            <person name="Looney B."/>
            <person name="Miyauchi S."/>
            <person name="Morin E."/>
            <person name="Drula E."/>
            <person name="Courty P.E."/>
            <person name="Kohler A."/>
            <person name="Kuo A."/>
            <person name="LaButti K."/>
            <person name="Pangilinan J."/>
            <person name="Lipzen A."/>
            <person name="Riley R."/>
            <person name="Andreopoulos W."/>
            <person name="He G."/>
            <person name="Johnson J."/>
            <person name="Nolan M."/>
            <person name="Tritt A."/>
            <person name="Barry K.W."/>
            <person name="Grigoriev I.V."/>
            <person name="Nagy L.G."/>
            <person name="Hibbett D."/>
            <person name="Henrissat B."/>
            <person name="Matheny P.B."/>
            <person name="Labbe J."/>
            <person name="Martin F.M."/>
        </authorList>
    </citation>
    <scope>NUCLEOTIDE SEQUENCE</scope>
    <source>
        <strain evidence="1">FP105234-sp</strain>
    </source>
</reference>
<dbReference type="EMBL" id="MU275848">
    <property type="protein sequence ID" value="KAI0052044.1"/>
    <property type="molecule type" value="Genomic_DNA"/>
</dbReference>
<keyword evidence="2" id="KW-1185">Reference proteome</keyword>
<evidence type="ECO:0000313" key="1">
    <source>
        <dbReference type="EMBL" id="KAI0052044.1"/>
    </source>
</evidence>
<reference evidence="1" key="1">
    <citation type="submission" date="2021-02" db="EMBL/GenBank/DDBJ databases">
        <authorList>
            <consortium name="DOE Joint Genome Institute"/>
            <person name="Ahrendt S."/>
            <person name="Looney B.P."/>
            <person name="Miyauchi S."/>
            <person name="Morin E."/>
            <person name="Drula E."/>
            <person name="Courty P.E."/>
            <person name="Chicoki N."/>
            <person name="Fauchery L."/>
            <person name="Kohler A."/>
            <person name="Kuo A."/>
            <person name="Labutti K."/>
            <person name="Pangilinan J."/>
            <person name="Lipzen A."/>
            <person name="Riley R."/>
            <person name="Andreopoulos W."/>
            <person name="He G."/>
            <person name="Johnson J."/>
            <person name="Barry K.W."/>
            <person name="Grigoriev I.V."/>
            <person name="Nagy L."/>
            <person name="Hibbett D."/>
            <person name="Henrissat B."/>
            <person name="Matheny P.B."/>
            <person name="Labbe J."/>
            <person name="Martin F."/>
        </authorList>
    </citation>
    <scope>NUCLEOTIDE SEQUENCE</scope>
    <source>
        <strain evidence="1">FP105234-sp</strain>
    </source>
</reference>
<proteinExistence type="predicted"/>